<feature type="compositionally biased region" description="Basic and acidic residues" evidence="1">
    <location>
        <begin position="7"/>
        <end position="16"/>
    </location>
</feature>
<gene>
    <name evidence="2" type="ORF">IAA98_07275</name>
</gene>
<dbReference type="EMBL" id="DVLP01000220">
    <property type="protein sequence ID" value="HIT75367.1"/>
    <property type="molecule type" value="Genomic_DNA"/>
</dbReference>
<reference evidence="2" key="1">
    <citation type="submission" date="2020-10" db="EMBL/GenBank/DDBJ databases">
        <authorList>
            <person name="Gilroy R."/>
        </authorList>
    </citation>
    <scope>NUCLEOTIDE SEQUENCE</scope>
    <source>
        <strain evidence="2">ChiGjej1B1-24693</strain>
    </source>
</reference>
<proteinExistence type="predicted"/>
<reference evidence="2" key="2">
    <citation type="journal article" date="2021" name="PeerJ">
        <title>Extensive microbial diversity within the chicken gut microbiome revealed by metagenomics and culture.</title>
        <authorList>
            <person name="Gilroy R."/>
            <person name="Ravi A."/>
            <person name="Getino M."/>
            <person name="Pursley I."/>
            <person name="Horton D.L."/>
            <person name="Alikhan N.F."/>
            <person name="Baker D."/>
            <person name="Gharbi K."/>
            <person name="Hall N."/>
            <person name="Watson M."/>
            <person name="Adriaenssens E.M."/>
            <person name="Foster-Nyarko E."/>
            <person name="Jarju S."/>
            <person name="Secka A."/>
            <person name="Antonio M."/>
            <person name="Oren A."/>
            <person name="Chaudhuri R.R."/>
            <person name="La Ragione R."/>
            <person name="Hildebrand F."/>
            <person name="Pallen M.J."/>
        </authorList>
    </citation>
    <scope>NUCLEOTIDE SEQUENCE</scope>
    <source>
        <strain evidence="2">ChiGjej1B1-24693</strain>
    </source>
</reference>
<protein>
    <submittedName>
        <fullName evidence="2">Uncharacterized protein</fullName>
    </submittedName>
</protein>
<accession>A0A9D1GYA6</accession>
<organism evidence="2 3">
    <name type="scientific">Candidatus Avipropionibacterium avicola</name>
    <dbReference type="NCBI Taxonomy" id="2840701"/>
    <lineage>
        <taxon>Bacteria</taxon>
        <taxon>Bacillati</taxon>
        <taxon>Actinomycetota</taxon>
        <taxon>Actinomycetes</taxon>
        <taxon>Propionibacteriales</taxon>
        <taxon>Propionibacteriaceae</taxon>
        <taxon>Propionibacteriaceae incertae sedis</taxon>
        <taxon>Candidatus Avipropionibacterium</taxon>
    </lineage>
</organism>
<dbReference type="Proteomes" id="UP000886842">
    <property type="component" value="Unassembled WGS sequence"/>
</dbReference>
<dbReference type="AlphaFoldDB" id="A0A9D1GYA6"/>
<evidence type="ECO:0000256" key="1">
    <source>
        <dbReference type="SAM" id="MobiDB-lite"/>
    </source>
</evidence>
<feature type="region of interest" description="Disordered" evidence="1">
    <location>
        <begin position="1"/>
        <end position="46"/>
    </location>
</feature>
<comment type="caution">
    <text evidence="2">The sequence shown here is derived from an EMBL/GenBank/DDBJ whole genome shotgun (WGS) entry which is preliminary data.</text>
</comment>
<evidence type="ECO:0000313" key="2">
    <source>
        <dbReference type="EMBL" id="HIT75367.1"/>
    </source>
</evidence>
<evidence type="ECO:0000313" key="3">
    <source>
        <dbReference type="Proteomes" id="UP000886842"/>
    </source>
</evidence>
<sequence>MSVTSRTPDRTFRVEPSRTVAEHTGPSSSETTRVVPPTSFASPPPGSATGVTVIASVVEVLVTGTVVEVAAARVVDGAVGVAAALEDALVVDGDGDVALELGGADVDDDELVDLSAGAVVGAVELLVRGTDVDVPVAAVVVSADFASGASAVEGSAAASSRVAAAASSSSMPSASALTPRSAFTRGCPIPKDSTSGDQLWLSSQPIFSTLGPLDPSHSVRSVIVLFDSARSGAVVYPEDIAGPLIVRTRIE</sequence>
<name>A0A9D1GYA6_9ACTN</name>